<evidence type="ECO:0000313" key="14">
    <source>
        <dbReference type="Proteomes" id="UP000823749"/>
    </source>
</evidence>
<dbReference type="EMBL" id="JACTNZ010000004">
    <property type="protein sequence ID" value="KAG5551097.1"/>
    <property type="molecule type" value="Genomic_DNA"/>
</dbReference>
<dbReference type="GO" id="GO:0005524">
    <property type="term" value="F:ATP binding"/>
    <property type="evidence" value="ECO:0007669"/>
    <property type="project" value="UniProtKB-KW"/>
</dbReference>
<dbReference type="FunFam" id="1.10.510.10:FF:000032">
    <property type="entry name" value="Serine/threonine-protein kinase PBS1"/>
    <property type="match status" value="1"/>
</dbReference>
<dbReference type="SUPFAM" id="SSF56112">
    <property type="entry name" value="Protein kinase-like (PK-like)"/>
    <property type="match status" value="1"/>
</dbReference>
<dbReference type="PROSITE" id="PS00108">
    <property type="entry name" value="PROTEIN_KINASE_ST"/>
    <property type="match status" value="1"/>
</dbReference>
<evidence type="ECO:0000256" key="8">
    <source>
        <dbReference type="ARBA" id="ARBA00022840"/>
    </source>
</evidence>
<dbReference type="Gene3D" id="1.10.510.10">
    <property type="entry name" value="Transferase(Phosphotransferase) domain 1"/>
    <property type="match status" value="1"/>
</dbReference>
<organism evidence="13 14">
    <name type="scientific">Rhododendron griersonianum</name>
    <dbReference type="NCBI Taxonomy" id="479676"/>
    <lineage>
        <taxon>Eukaryota</taxon>
        <taxon>Viridiplantae</taxon>
        <taxon>Streptophyta</taxon>
        <taxon>Embryophyta</taxon>
        <taxon>Tracheophyta</taxon>
        <taxon>Spermatophyta</taxon>
        <taxon>Magnoliopsida</taxon>
        <taxon>eudicotyledons</taxon>
        <taxon>Gunneridae</taxon>
        <taxon>Pentapetalae</taxon>
        <taxon>asterids</taxon>
        <taxon>Ericales</taxon>
        <taxon>Ericaceae</taxon>
        <taxon>Ericoideae</taxon>
        <taxon>Rhodoreae</taxon>
        <taxon>Rhododendron</taxon>
    </lineage>
</organism>
<proteinExistence type="inferred from homology"/>
<evidence type="ECO:0000256" key="7">
    <source>
        <dbReference type="ARBA" id="ARBA00022777"/>
    </source>
</evidence>
<evidence type="ECO:0000256" key="2">
    <source>
        <dbReference type="ARBA" id="ARBA00008684"/>
    </source>
</evidence>
<keyword evidence="14" id="KW-1185">Reference proteome</keyword>
<comment type="similarity">
    <text evidence="2">Belongs to the protein kinase superfamily. Ser/Thr protein kinase family.</text>
</comment>
<evidence type="ECO:0000256" key="5">
    <source>
        <dbReference type="ARBA" id="ARBA00022679"/>
    </source>
</evidence>
<evidence type="ECO:0000259" key="12">
    <source>
        <dbReference type="PROSITE" id="PS50011"/>
    </source>
</evidence>
<evidence type="ECO:0000256" key="1">
    <source>
        <dbReference type="ARBA" id="ARBA00004193"/>
    </source>
</evidence>
<keyword evidence="3" id="KW-1003">Cell membrane</keyword>
<keyword evidence="6" id="KW-0547">Nucleotide-binding</keyword>
<keyword evidence="5" id="KW-0808">Transferase</keyword>
<dbReference type="InterPro" id="IPR011009">
    <property type="entry name" value="Kinase-like_dom_sf"/>
</dbReference>
<keyword evidence="4" id="KW-0723">Serine/threonine-protein kinase</keyword>
<keyword evidence="8" id="KW-0067">ATP-binding</keyword>
<dbReference type="PROSITE" id="PS50011">
    <property type="entry name" value="PROTEIN_KINASE_DOM"/>
    <property type="match status" value="1"/>
</dbReference>
<comment type="subcellular location">
    <subcellularLocation>
        <location evidence="1">Cell membrane</location>
        <topology evidence="1">Lipid-anchor</topology>
    </subcellularLocation>
</comment>
<dbReference type="PANTHER" id="PTHR47985">
    <property type="entry name" value="OS07G0668900 PROTEIN"/>
    <property type="match status" value="1"/>
</dbReference>
<dbReference type="InterPro" id="IPR008271">
    <property type="entry name" value="Ser/Thr_kinase_AS"/>
</dbReference>
<dbReference type="GO" id="GO:0004674">
    <property type="term" value="F:protein serine/threonine kinase activity"/>
    <property type="evidence" value="ECO:0007669"/>
    <property type="project" value="UniProtKB-KW"/>
</dbReference>
<sequence length="327" mass="36202">MKMSCFSCCMSEETVNRKSLKKSIQEYKDAKKLASFANISFKSGDLFGKLPIFSVNYSSKRRYIAEEIAKIGKGNITAQIFSFSDLSVATQNFNPDSLVGEGMSPDKKPLDWNTRMKIAEGAARGLEYLHEAANPPVIYRDFKASNILLDGEFNPKLSDFGLAKLGPTGDKSHVSTRVMGTYGYCAPEYALTGQLTTKSDVYSFGVVFLEIITGRRVIDNSRPSEEQNLVTWAQPLFKDKRKFSLMADPSLEGNYPVKGLYQALAIAAMCLQEEASVRPLISDVVTALAFLSNKEEGDDEEKEKSPSGRNTVDDVEKDAPDGAWERD</sequence>
<accession>A0AAV6KG30</accession>
<evidence type="ECO:0000256" key="6">
    <source>
        <dbReference type="ARBA" id="ARBA00022741"/>
    </source>
</evidence>
<feature type="compositionally biased region" description="Basic and acidic residues" evidence="11">
    <location>
        <begin position="302"/>
        <end position="327"/>
    </location>
</feature>
<dbReference type="AlphaFoldDB" id="A0AAV6KG30"/>
<protein>
    <recommendedName>
        <fullName evidence="12">Protein kinase domain-containing protein</fullName>
    </recommendedName>
</protein>
<evidence type="ECO:0000256" key="11">
    <source>
        <dbReference type="SAM" id="MobiDB-lite"/>
    </source>
</evidence>
<name>A0AAV6KG30_9ERIC</name>
<evidence type="ECO:0000256" key="4">
    <source>
        <dbReference type="ARBA" id="ARBA00022527"/>
    </source>
</evidence>
<keyword evidence="9" id="KW-0472">Membrane</keyword>
<dbReference type="Pfam" id="PF00069">
    <property type="entry name" value="Pkinase"/>
    <property type="match status" value="1"/>
</dbReference>
<comment type="caution">
    <text evidence="13">The sequence shown here is derived from an EMBL/GenBank/DDBJ whole genome shotgun (WGS) entry which is preliminary data.</text>
</comment>
<keyword evidence="10" id="KW-0449">Lipoprotein</keyword>
<evidence type="ECO:0000256" key="9">
    <source>
        <dbReference type="ARBA" id="ARBA00023136"/>
    </source>
</evidence>
<dbReference type="GO" id="GO:0005886">
    <property type="term" value="C:plasma membrane"/>
    <property type="evidence" value="ECO:0007669"/>
    <property type="project" value="UniProtKB-SubCell"/>
</dbReference>
<reference evidence="13" key="1">
    <citation type="submission" date="2020-08" db="EMBL/GenBank/DDBJ databases">
        <title>Plant Genome Project.</title>
        <authorList>
            <person name="Zhang R.-G."/>
        </authorList>
    </citation>
    <scope>NUCLEOTIDE SEQUENCE</scope>
    <source>
        <strain evidence="13">WSP0</strain>
        <tissue evidence="13">Leaf</tissue>
    </source>
</reference>
<feature type="region of interest" description="Disordered" evidence="11">
    <location>
        <begin position="292"/>
        <end position="327"/>
    </location>
</feature>
<feature type="domain" description="Protein kinase" evidence="12">
    <location>
        <begin position="1"/>
        <end position="291"/>
    </location>
</feature>
<gene>
    <name evidence="13" type="ORF">RHGRI_009499</name>
</gene>
<keyword evidence="7" id="KW-0418">Kinase</keyword>
<evidence type="ECO:0000313" key="13">
    <source>
        <dbReference type="EMBL" id="KAG5551097.1"/>
    </source>
</evidence>
<dbReference type="Proteomes" id="UP000823749">
    <property type="component" value="Chromosome 4"/>
</dbReference>
<dbReference type="InterPro" id="IPR000719">
    <property type="entry name" value="Prot_kinase_dom"/>
</dbReference>
<dbReference type="PANTHER" id="PTHR47985:SF39">
    <property type="entry name" value="SERINE_THREONINE-PROTEIN KINASE PBL23-RELATED"/>
    <property type="match status" value="1"/>
</dbReference>
<evidence type="ECO:0000256" key="10">
    <source>
        <dbReference type="ARBA" id="ARBA00023288"/>
    </source>
</evidence>
<evidence type="ECO:0000256" key="3">
    <source>
        <dbReference type="ARBA" id="ARBA00022475"/>
    </source>
</evidence>